<gene>
    <name evidence="1" type="ORF">EFREU_v1c00360</name>
</gene>
<dbReference type="Proteomes" id="UP000232222">
    <property type="component" value="Chromosome"/>
</dbReference>
<evidence type="ECO:0000313" key="1">
    <source>
        <dbReference type="EMBL" id="ATZ16063.1"/>
    </source>
</evidence>
<organism evidence="1 2">
    <name type="scientific">Entomoplasma freundtii</name>
    <dbReference type="NCBI Taxonomy" id="74700"/>
    <lineage>
        <taxon>Bacteria</taxon>
        <taxon>Bacillati</taxon>
        <taxon>Mycoplasmatota</taxon>
        <taxon>Mollicutes</taxon>
        <taxon>Entomoplasmatales</taxon>
        <taxon>Entomoplasmataceae</taxon>
        <taxon>Entomoplasma</taxon>
    </lineage>
</organism>
<keyword evidence="2" id="KW-1185">Reference proteome</keyword>
<dbReference type="AlphaFoldDB" id="A0A2K8NTW2"/>
<dbReference type="OrthoDB" id="389437at2"/>
<evidence type="ECO:0000313" key="2">
    <source>
        <dbReference type="Proteomes" id="UP000232222"/>
    </source>
</evidence>
<protein>
    <submittedName>
        <fullName evidence="1">Uncharacterized protein</fullName>
    </submittedName>
</protein>
<accession>A0A2K8NTW2</accession>
<proteinExistence type="predicted"/>
<name>A0A2K8NTW2_9MOLU</name>
<reference evidence="1 2" key="1">
    <citation type="submission" date="2017-11" db="EMBL/GenBank/DDBJ databases">
        <title>Genome sequence of Entomoplasma freundtii BARC 318 (ATCC 51999).</title>
        <authorList>
            <person name="Lo W.-S."/>
            <person name="Gasparich G.E."/>
            <person name="Kuo C.-H."/>
        </authorList>
    </citation>
    <scope>NUCLEOTIDE SEQUENCE [LARGE SCALE GENOMIC DNA]</scope>
    <source>
        <strain evidence="1 2">BARC 318</strain>
    </source>
</reference>
<dbReference type="RefSeq" id="WP_100609029.1">
    <property type="nucleotide sequence ID" value="NZ_CP024962.1"/>
</dbReference>
<sequence length="102" mass="11951">MTNNFDNRGDSNLLNGTFPVENLDEIVFKTIVTREGDEHDLLEFWVNHDGKKVHCIAWDATANALKQAFDNHKPESITLLYKHKQNRFTQDVDYSVRRFELN</sequence>
<dbReference type="EMBL" id="CP024962">
    <property type="protein sequence ID" value="ATZ16063.1"/>
    <property type="molecule type" value="Genomic_DNA"/>
</dbReference>
<dbReference type="KEGG" id="efr:EFREU_v1c00360"/>